<evidence type="ECO:0000259" key="1">
    <source>
        <dbReference type="PROSITE" id="PS50011"/>
    </source>
</evidence>
<dbReference type="EMBL" id="KB095858">
    <property type="protein sequence ID" value="ESO10598.1"/>
    <property type="molecule type" value="Genomic_DNA"/>
</dbReference>
<dbReference type="Pfam" id="PF07714">
    <property type="entry name" value="PK_Tyr_Ser-Thr"/>
    <property type="match status" value="1"/>
</dbReference>
<dbReference type="FunFam" id="1.10.510.10:FF:001798">
    <property type="entry name" value="Uncharacterized protein"/>
    <property type="match status" value="1"/>
</dbReference>
<dbReference type="Gene3D" id="1.10.510.10">
    <property type="entry name" value="Transferase(Phosphotransferase) domain 1"/>
    <property type="match status" value="1"/>
</dbReference>
<dbReference type="GO" id="GO:0005524">
    <property type="term" value="F:ATP binding"/>
    <property type="evidence" value="ECO:0007669"/>
    <property type="project" value="InterPro"/>
</dbReference>
<reference evidence="3" key="3">
    <citation type="submission" date="2015-06" db="UniProtKB">
        <authorList>
            <consortium name="EnsemblMetazoa"/>
        </authorList>
    </citation>
    <scope>IDENTIFICATION</scope>
</reference>
<dbReference type="RefSeq" id="XP_009010867.1">
    <property type="nucleotide sequence ID" value="XM_009012619.1"/>
</dbReference>
<reference evidence="4" key="1">
    <citation type="submission" date="2012-12" db="EMBL/GenBank/DDBJ databases">
        <authorList>
            <person name="Hellsten U."/>
            <person name="Grimwood J."/>
            <person name="Chapman J.A."/>
            <person name="Shapiro H."/>
            <person name="Aerts A."/>
            <person name="Otillar R.P."/>
            <person name="Terry A.Y."/>
            <person name="Boore J.L."/>
            <person name="Simakov O."/>
            <person name="Marletaz F."/>
            <person name="Cho S.-J."/>
            <person name="Edsinger-Gonzales E."/>
            <person name="Havlak P."/>
            <person name="Kuo D.-H."/>
            <person name="Larsson T."/>
            <person name="Lv J."/>
            <person name="Arendt D."/>
            <person name="Savage R."/>
            <person name="Osoegawa K."/>
            <person name="de Jong P."/>
            <person name="Lindberg D.R."/>
            <person name="Seaver E.C."/>
            <person name="Weisblat D.A."/>
            <person name="Putnam N.H."/>
            <person name="Grigoriev I.V."/>
            <person name="Rokhsar D.S."/>
        </authorList>
    </citation>
    <scope>NUCLEOTIDE SEQUENCE</scope>
</reference>
<keyword evidence="4" id="KW-1185">Reference proteome</keyword>
<evidence type="ECO:0000313" key="2">
    <source>
        <dbReference type="EMBL" id="ESO10598.1"/>
    </source>
</evidence>
<evidence type="ECO:0000313" key="4">
    <source>
        <dbReference type="Proteomes" id="UP000015101"/>
    </source>
</evidence>
<dbReference type="GeneID" id="20214686"/>
<dbReference type="AlphaFoldDB" id="T1G0T8"/>
<dbReference type="HOGENOM" id="CLU_000288_7_40_1"/>
<dbReference type="EnsemblMetazoa" id="HelroT71985">
    <property type="protein sequence ID" value="HelroP71985"/>
    <property type="gene ID" value="HelroG71985"/>
</dbReference>
<dbReference type="InterPro" id="IPR000719">
    <property type="entry name" value="Prot_kinase_dom"/>
</dbReference>
<dbReference type="OrthoDB" id="6071166at2759"/>
<dbReference type="PRINTS" id="PR00109">
    <property type="entry name" value="TYRKINASE"/>
</dbReference>
<accession>T1G0T8</accession>
<sequence>YGSLIYICSQIASGMKYLEEESIIHADLAARNCIVGKKLKVKISDLGGWRSGGCYSSDYIQVVNHPDPLPVRWIAWEALVLNRYTSKSDVWSLATTFWEVMNLGRQRPLANMSDQQIVENLQLYADGGVRGFLLPPKPKSCPREMYDLMRECWNADVALRPSFKEIHMFLMGKNQGRLECMNE</sequence>
<dbReference type="OMA" id="RECWNAD"/>
<dbReference type="InterPro" id="IPR008266">
    <property type="entry name" value="Tyr_kinase_AS"/>
</dbReference>
<protein>
    <recommendedName>
        <fullName evidence="1">Protein kinase domain-containing protein</fullName>
    </recommendedName>
</protein>
<dbReference type="Proteomes" id="UP000015101">
    <property type="component" value="Unassembled WGS sequence"/>
</dbReference>
<dbReference type="GO" id="GO:0004713">
    <property type="term" value="F:protein tyrosine kinase activity"/>
    <property type="evidence" value="ECO:0007669"/>
    <property type="project" value="InterPro"/>
</dbReference>
<dbReference type="InterPro" id="IPR011009">
    <property type="entry name" value="Kinase-like_dom_sf"/>
</dbReference>
<feature type="domain" description="Protein kinase" evidence="1">
    <location>
        <begin position="1"/>
        <end position="170"/>
    </location>
</feature>
<dbReference type="PROSITE" id="PS50011">
    <property type="entry name" value="PROTEIN_KINASE_DOM"/>
    <property type="match status" value="1"/>
</dbReference>
<dbReference type="eggNOG" id="KOG1094">
    <property type="taxonomic scope" value="Eukaryota"/>
</dbReference>
<dbReference type="KEGG" id="hro:HELRODRAFT_71985"/>
<dbReference type="EMBL" id="AMQM01002671">
    <property type="status" value="NOT_ANNOTATED_CDS"/>
    <property type="molecule type" value="Genomic_DNA"/>
</dbReference>
<dbReference type="SMART" id="SM00219">
    <property type="entry name" value="TyrKc"/>
    <property type="match status" value="1"/>
</dbReference>
<evidence type="ECO:0000313" key="3">
    <source>
        <dbReference type="EnsemblMetazoa" id="HelroP71985"/>
    </source>
</evidence>
<dbReference type="PANTHER" id="PTHR24416">
    <property type="entry name" value="TYROSINE-PROTEIN KINASE RECEPTOR"/>
    <property type="match status" value="1"/>
</dbReference>
<dbReference type="SUPFAM" id="SSF56112">
    <property type="entry name" value="Protein kinase-like (PK-like)"/>
    <property type="match status" value="1"/>
</dbReference>
<proteinExistence type="predicted"/>
<dbReference type="PROSITE" id="PS00109">
    <property type="entry name" value="PROTEIN_KINASE_TYR"/>
    <property type="match status" value="1"/>
</dbReference>
<dbReference type="CTD" id="20214686"/>
<organism evidence="3 4">
    <name type="scientific">Helobdella robusta</name>
    <name type="common">Californian leech</name>
    <dbReference type="NCBI Taxonomy" id="6412"/>
    <lineage>
        <taxon>Eukaryota</taxon>
        <taxon>Metazoa</taxon>
        <taxon>Spiralia</taxon>
        <taxon>Lophotrochozoa</taxon>
        <taxon>Annelida</taxon>
        <taxon>Clitellata</taxon>
        <taxon>Hirudinea</taxon>
        <taxon>Rhynchobdellida</taxon>
        <taxon>Glossiphoniidae</taxon>
        <taxon>Helobdella</taxon>
    </lineage>
</organism>
<dbReference type="InterPro" id="IPR020635">
    <property type="entry name" value="Tyr_kinase_cat_dom"/>
</dbReference>
<dbReference type="InParanoid" id="T1G0T8"/>
<name>T1G0T8_HELRO</name>
<reference evidence="2 4" key="2">
    <citation type="journal article" date="2013" name="Nature">
        <title>Insights into bilaterian evolution from three spiralian genomes.</title>
        <authorList>
            <person name="Simakov O."/>
            <person name="Marletaz F."/>
            <person name="Cho S.J."/>
            <person name="Edsinger-Gonzales E."/>
            <person name="Havlak P."/>
            <person name="Hellsten U."/>
            <person name="Kuo D.H."/>
            <person name="Larsson T."/>
            <person name="Lv J."/>
            <person name="Arendt D."/>
            <person name="Savage R."/>
            <person name="Osoegawa K."/>
            <person name="de Jong P."/>
            <person name="Grimwood J."/>
            <person name="Chapman J.A."/>
            <person name="Shapiro H."/>
            <person name="Aerts A."/>
            <person name="Otillar R.P."/>
            <person name="Terry A.Y."/>
            <person name="Boore J.L."/>
            <person name="Grigoriev I.V."/>
            <person name="Lindberg D.R."/>
            <person name="Seaver E.C."/>
            <person name="Weisblat D.A."/>
            <person name="Putnam N.H."/>
            <person name="Rokhsar D.S."/>
        </authorList>
    </citation>
    <scope>NUCLEOTIDE SEQUENCE</scope>
</reference>
<dbReference type="InterPro" id="IPR001245">
    <property type="entry name" value="Ser-Thr/Tyr_kinase_cat_dom"/>
</dbReference>
<dbReference type="PANTHER" id="PTHR24416:SF580">
    <property type="entry name" value="DISCOIDIN DOMAIN RECEPTOR, ISOFORM F"/>
    <property type="match status" value="1"/>
</dbReference>
<gene>
    <name evidence="3" type="primary">20214686</name>
    <name evidence="2" type="ORF">HELRODRAFT_71985</name>
</gene>
<dbReference type="InterPro" id="IPR050122">
    <property type="entry name" value="RTK"/>
</dbReference>